<keyword evidence="5" id="KW-0227">DNA damage</keyword>
<dbReference type="CDD" id="cd03284">
    <property type="entry name" value="ABC_MutS1"/>
    <property type="match status" value="1"/>
</dbReference>
<dbReference type="AlphaFoldDB" id="A0A645AE10"/>
<evidence type="ECO:0000256" key="2">
    <source>
        <dbReference type="ARBA" id="ARBA00022741"/>
    </source>
</evidence>
<dbReference type="Pfam" id="PF05190">
    <property type="entry name" value="MutS_IV"/>
    <property type="match status" value="1"/>
</dbReference>
<dbReference type="SMART" id="SM00533">
    <property type="entry name" value="MUTSd"/>
    <property type="match status" value="1"/>
</dbReference>
<dbReference type="EMBL" id="VSSQ01013303">
    <property type="protein sequence ID" value="MPM51196.1"/>
    <property type="molecule type" value="Genomic_DNA"/>
</dbReference>
<gene>
    <name evidence="8" type="primary">mutS_38</name>
    <name evidence="8" type="ORF">SDC9_97943</name>
</gene>
<keyword evidence="5" id="KW-0234">DNA repair</keyword>
<evidence type="ECO:0000256" key="3">
    <source>
        <dbReference type="ARBA" id="ARBA00022840"/>
    </source>
</evidence>
<accession>A0A645AE10</accession>
<dbReference type="GO" id="GO:0030983">
    <property type="term" value="F:mismatched DNA binding"/>
    <property type="evidence" value="ECO:0007669"/>
    <property type="project" value="InterPro"/>
</dbReference>
<dbReference type="PANTHER" id="PTHR11361:SF34">
    <property type="entry name" value="DNA MISMATCH REPAIR PROTEIN MSH1, MITOCHONDRIAL"/>
    <property type="match status" value="1"/>
</dbReference>
<evidence type="ECO:0000256" key="1">
    <source>
        <dbReference type="ARBA" id="ARBA00006271"/>
    </source>
</evidence>
<evidence type="ECO:0000256" key="5">
    <source>
        <dbReference type="ARBA" id="ARBA00023204"/>
    </source>
</evidence>
<evidence type="ECO:0000256" key="6">
    <source>
        <dbReference type="SAM" id="Coils"/>
    </source>
</evidence>
<dbReference type="Gene3D" id="1.10.1420.10">
    <property type="match status" value="1"/>
</dbReference>
<feature type="coiled-coil region" evidence="6">
    <location>
        <begin position="133"/>
        <end position="160"/>
    </location>
</feature>
<keyword evidence="2" id="KW-0547">Nucleotide-binding</keyword>
<dbReference type="GO" id="GO:0005829">
    <property type="term" value="C:cytosol"/>
    <property type="evidence" value="ECO:0007669"/>
    <property type="project" value="TreeGrafter"/>
</dbReference>
<evidence type="ECO:0000256" key="4">
    <source>
        <dbReference type="ARBA" id="ARBA00023125"/>
    </source>
</evidence>
<evidence type="ECO:0000313" key="8">
    <source>
        <dbReference type="EMBL" id="MPM51196.1"/>
    </source>
</evidence>
<keyword evidence="4" id="KW-0238">DNA-binding</keyword>
<evidence type="ECO:0000259" key="7">
    <source>
        <dbReference type="PROSITE" id="PS00486"/>
    </source>
</evidence>
<dbReference type="InterPro" id="IPR045076">
    <property type="entry name" value="MutS"/>
</dbReference>
<keyword evidence="3" id="KW-0067">ATP-binding</keyword>
<dbReference type="PROSITE" id="PS00486">
    <property type="entry name" value="DNA_MISMATCH_REPAIR_2"/>
    <property type="match status" value="1"/>
</dbReference>
<organism evidence="8">
    <name type="scientific">bioreactor metagenome</name>
    <dbReference type="NCBI Taxonomy" id="1076179"/>
    <lineage>
        <taxon>unclassified sequences</taxon>
        <taxon>metagenomes</taxon>
        <taxon>ecological metagenomes</taxon>
    </lineage>
</organism>
<dbReference type="FunFam" id="3.40.50.300:FF:000870">
    <property type="entry name" value="MutS protein homolog 4"/>
    <property type="match status" value="1"/>
</dbReference>
<protein>
    <submittedName>
        <fullName evidence="8">DNA mismatch repair protein MutS</fullName>
    </submittedName>
</protein>
<dbReference type="SUPFAM" id="SSF52540">
    <property type="entry name" value="P-loop containing nucleoside triphosphate hydrolases"/>
    <property type="match status" value="1"/>
</dbReference>
<dbReference type="InterPro" id="IPR036187">
    <property type="entry name" value="DNA_mismatch_repair_MutS_sf"/>
</dbReference>
<sequence length="500" mass="55952">MLRKGLGRMEPIKKMCLDSGSPPLVQLGSGINECTSLFEFLTRELLSDPAGMIGKGDVIAQGVNEELDNLRKIARHGKEILAGIQQRESEITGISSLKISYNNVFGYYLEVRNTHKEKVPQHWIRKQTLVSAERYITEELKEYEEKILGAEEKILALEQSLFGRLIEAIQKEIPVIQNNAKLLSRLDCLAGFAILALEKNYCRPVLDLGTSLDIKEGRHPVIESMMPPGEEYVANDLSLDNDSQQVIILTGPNMSGKSALLRQTALIALMAQTGSFVPAAEVRMGIIDKIFTRVGASDNISKGESTFMVEMLETATILHNLSSRSLVLLDEIGRGTSTYDGMSIAWSIVEYLHEHPDFRAKTLFATHYHELNDLEKKFDRVKNWHISVKEVDKNIIFLRKLCRGGVAHSFGIHVARMAGMPRSVVSGAERVLRQLENSSGTSRKGKPSMVNEDGIQLSLFRLEDPLLIAIRDELREMDINSLSPLDAFDKLRNLKKRLGL</sequence>
<dbReference type="GO" id="GO:0006298">
    <property type="term" value="P:mismatch repair"/>
    <property type="evidence" value="ECO:0007669"/>
    <property type="project" value="InterPro"/>
</dbReference>
<reference evidence="8" key="1">
    <citation type="submission" date="2019-08" db="EMBL/GenBank/DDBJ databases">
        <authorList>
            <person name="Kucharzyk K."/>
            <person name="Murdoch R.W."/>
            <person name="Higgins S."/>
            <person name="Loffler F."/>
        </authorList>
    </citation>
    <scope>NUCLEOTIDE SEQUENCE</scope>
</reference>
<dbReference type="Gene3D" id="3.40.50.300">
    <property type="entry name" value="P-loop containing nucleotide triphosphate hydrolases"/>
    <property type="match status" value="1"/>
</dbReference>
<keyword evidence="6" id="KW-0175">Coiled coil</keyword>
<name>A0A645AE10_9ZZZZ</name>
<dbReference type="InterPro" id="IPR027417">
    <property type="entry name" value="P-loop_NTPase"/>
</dbReference>
<dbReference type="GO" id="GO:0005524">
    <property type="term" value="F:ATP binding"/>
    <property type="evidence" value="ECO:0007669"/>
    <property type="project" value="UniProtKB-KW"/>
</dbReference>
<dbReference type="SMART" id="SM00534">
    <property type="entry name" value="MUTSac"/>
    <property type="match status" value="1"/>
</dbReference>
<dbReference type="SUPFAM" id="SSF48334">
    <property type="entry name" value="DNA repair protein MutS, domain III"/>
    <property type="match status" value="1"/>
</dbReference>
<dbReference type="PANTHER" id="PTHR11361">
    <property type="entry name" value="DNA MISMATCH REPAIR PROTEIN MUTS FAMILY MEMBER"/>
    <property type="match status" value="1"/>
</dbReference>
<proteinExistence type="inferred from homology"/>
<dbReference type="InterPro" id="IPR000432">
    <property type="entry name" value="DNA_mismatch_repair_MutS_C"/>
</dbReference>
<comment type="similarity">
    <text evidence="1">Belongs to the DNA mismatch repair MutS family.</text>
</comment>
<dbReference type="InterPro" id="IPR007696">
    <property type="entry name" value="DNA_mismatch_repair_MutS_core"/>
</dbReference>
<dbReference type="NCBIfam" id="NF003810">
    <property type="entry name" value="PRK05399.1"/>
    <property type="match status" value="1"/>
</dbReference>
<dbReference type="Pfam" id="PF00488">
    <property type="entry name" value="MutS_V"/>
    <property type="match status" value="1"/>
</dbReference>
<dbReference type="InterPro" id="IPR007861">
    <property type="entry name" value="DNA_mismatch_repair_MutS_clamp"/>
</dbReference>
<dbReference type="GO" id="GO:0140664">
    <property type="term" value="F:ATP-dependent DNA damage sensor activity"/>
    <property type="evidence" value="ECO:0007669"/>
    <property type="project" value="InterPro"/>
</dbReference>
<comment type="caution">
    <text evidence="8">The sequence shown here is derived from an EMBL/GenBank/DDBJ whole genome shotgun (WGS) entry which is preliminary data.</text>
</comment>
<feature type="domain" description="DNA mismatch repair proteins mutS family" evidence="7">
    <location>
        <begin position="325"/>
        <end position="341"/>
    </location>
</feature>